<evidence type="ECO:0000313" key="2">
    <source>
        <dbReference type="Proteomes" id="UP001155483"/>
    </source>
</evidence>
<gene>
    <name evidence="1" type="ORF">OCK74_12560</name>
</gene>
<dbReference type="Proteomes" id="UP001155483">
    <property type="component" value="Unassembled WGS sequence"/>
</dbReference>
<accession>A0A9X2XVI9</accession>
<dbReference type="EMBL" id="JAOTIF010000008">
    <property type="protein sequence ID" value="MCU7549956.1"/>
    <property type="molecule type" value="Genomic_DNA"/>
</dbReference>
<name>A0A9X2XVI9_9BACT</name>
<comment type="caution">
    <text evidence="1">The sequence shown here is derived from an EMBL/GenBank/DDBJ whole genome shotgun (WGS) entry which is preliminary data.</text>
</comment>
<evidence type="ECO:0000313" key="1">
    <source>
        <dbReference type="EMBL" id="MCU7549956.1"/>
    </source>
</evidence>
<reference evidence="1" key="1">
    <citation type="submission" date="2022-09" db="EMBL/GenBank/DDBJ databases">
        <authorList>
            <person name="Yuan C."/>
            <person name="Ke Z."/>
        </authorList>
    </citation>
    <scope>NUCLEOTIDE SEQUENCE</scope>
    <source>
        <strain evidence="1">LB-8</strain>
    </source>
</reference>
<proteinExistence type="predicted"/>
<keyword evidence="2" id="KW-1185">Reference proteome</keyword>
<dbReference type="AlphaFoldDB" id="A0A9X2XVI9"/>
<dbReference type="RefSeq" id="WP_279297395.1">
    <property type="nucleotide sequence ID" value="NZ_JAOTIF010000008.1"/>
</dbReference>
<sequence>MKNDNNQLEILLVTSTSLTRRELCEKETSKESDNLSAEEQLVQACWNGLLNDLFPEMMQPAKPGRTYFIWHIRQAQSLLQIQLSDSGLLTETKHSIDPWLFLSDAYNN</sequence>
<protein>
    <submittedName>
        <fullName evidence="1">Uncharacterized protein</fullName>
    </submittedName>
</protein>
<reference evidence="1" key="2">
    <citation type="submission" date="2023-04" db="EMBL/GenBank/DDBJ databases">
        <title>Paracnuella aquatica gen. nov., sp. nov., a member of the family Chitinophagaceae isolated from a hot spring.</title>
        <authorList>
            <person name="Wang C."/>
        </authorList>
    </citation>
    <scope>NUCLEOTIDE SEQUENCE</scope>
    <source>
        <strain evidence="1">LB-8</strain>
    </source>
</reference>
<organism evidence="1 2">
    <name type="scientific">Paraflavisolibacter caeni</name>
    <dbReference type="NCBI Taxonomy" id="2982496"/>
    <lineage>
        <taxon>Bacteria</taxon>
        <taxon>Pseudomonadati</taxon>
        <taxon>Bacteroidota</taxon>
        <taxon>Chitinophagia</taxon>
        <taxon>Chitinophagales</taxon>
        <taxon>Chitinophagaceae</taxon>
        <taxon>Paraflavisolibacter</taxon>
    </lineage>
</organism>